<evidence type="ECO:0000313" key="3">
    <source>
        <dbReference type="Proteomes" id="UP000265520"/>
    </source>
</evidence>
<dbReference type="EMBL" id="LXQA010998901">
    <property type="protein sequence ID" value="MCI80573.1"/>
    <property type="molecule type" value="Genomic_DNA"/>
</dbReference>
<accession>A0A392UZF4</accession>
<dbReference type="AlphaFoldDB" id="A0A392UZF4"/>
<feature type="compositionally biased region" description="Basic residues" evidence="1">
    <location>
        <begin position="9"/>
        <end position="20"/>
    </location>
</feature>
<feature type="region of interest" description="Disordered" evidence="1">
    <location>
        <begin position="1"/>
        <end position="20"/>
    </location>
</feature>
<sequence>MSAAQQAVKRAKYKTTVKDP</sequence>
<feature type="non-terminal residue" evidence="2">
    <location>
        <position position="20"/>
    </location>
</feature>
<organism evidence="2 3">
    <name type="scientific">Trifolium medium</name>
    <dbReference type="NCBI Taxonomy" id="97028"/>
    <lineage>
        <taxon>Eukaryota</taxon>
        <taxon>Viridiplantae</taxon>
        <taxon>Streptophyta</taxon>
        <taxon>Embryophyta</taxon>
        <taxon>Tracheophyta</taxon>
        <taxon>Spermatophyta</taxon>
        <taxon>Magnoliopsida</taxon>
        <taxon>eudicotyledons</taxon>
        <taxon>Gunneridae</taxon>
        <taxon>Pentapetalae</taxon>
        <taxon>rosids</taxon>
        <taxon>fabids</taxon>
        <taxon>Fabales</taxon>
        <taxon>Fabaceae</taxon>
        <taxon>Papilionoideae</taxon>
        <taxon>50 kb inversion clade</taxon>
        <taxon>NPAAA clade</taxon>
        <taxon>Hologalegina</taxon>
        <taxon>IRL clade</taxon>
        <taxon>Trifolieae</taxon>
        <taxon>Trifolium</taxon>
    </lineage>
</organism>
<comment type="caution">
    <text evidence="2">The sequence shown here is derived from an EMBL/GenBank/DDBJ whole genome shotgun (WGS) entry which is preliminary data.</text>
</comment>
<reference evidence="2 3" key="1">
    <citation type="journal article" date="2018" name="Front. Plant Sci.">
        <title>Red Clover (Trifolium pratense) and Zigzag Clover (T. medium) - A Picture of Genomic Similarities and Differences.</title>
        <authorList>
            <person name="Dluhosova J."/>
            <person name="Istvanek J."/>
            <person name="Nedelnik J."/>
            <person name="Repkova J."/>
        </authorList>
    </citation>
    <scope>NUCLEOTIDE SEQUENCE [LARGE SCALE GENOMIC DNA]</scope>
    <source>
        <strain evidence="3">cv. 10/8</strain>
        <tissue evidence="2">Leaf</tissue>
    </source>
</reference>
<name>A0A392UZF4_9FABA</name>
<evidence type="ECO:0000256" key="1">
    <source>
        <dbReference type="SAM" id="MobiDB-lite"/>
    </source>
</evidence>
<protein>
    <submittedName>
        <fullName evidence="2">Uncharacterized protein</fullName>
    </submittedName>
</protein>
<evidence type="ECO:0000313" key="2">
    <source>
        <dbReference type="EMBL" id="MCI80573.1"/>
    </source>
</evidence>
<proteinExistence type="predicted"/>
<keyword evidence="3" id="KW-1185">Reference proteome</keyword>
<dbReference type="Proteomes" id="UP000265520">
    <property type="component" value="Unassembled WGS sequence"/>
</dbReference>